<sequence>MTLSNSQTRQEKREQGNKTSNTQYDDQRSDKSFVECGGTIRSHDEKAVFTCPYAIDEIEKCG</sequence>
<evidence type="ECO:0000313" key="2">
    <source>
        <dbReference type="EMBL" id="GKT51688.1"/>
    </source>
</evidence>
<dbReference type="GeneID" id="73332671"/>
<evidence type="ECO:0000313" key="3">
    <source>
        <dbReference type="EMBL" id="GKT52010.1"/>
    </source>
</evidence>
<dbReference type="AlphaFoldDB" id="A0AA37PGQ9"/>
<dbReference type="EMBL" id="BQXU01000052">
    <property type="protein sequence ID" value="GKT51688.1"/>
    <property type="molecule type" value="Genomic_DNA"/>
</dbReference>
<evidence type="ECO:0000313" key="4">
    <source>
        <dbReference type="Proteomes" id="UP001055115"/>
    </source>
</evidence>
<organism evidence="3 4">
    <name type="scientific">Colletotrichum spaethianum</name>
    <dbReference type="NCBI Taxonomy" id="700344"/>
    <lineage>
        <taxon>Eukaryota</taxon>
        <taxon>Fungi</taxon>
        <taxon>Dikarya</taxon>
        <taxon>Ascomycota</taxon>
        <taxon>Pezizomycotina</taxon>
        <taxon>Sordariomycetes</taxon>
        <taxon>Hypocreomycetidae</taxon>
        <taxon>Glomerellales</taxon>
        <taxon>Glomerellaceae</taxon>
        <taxon>Colletotrichum</taxon>
        <taxon>Colletotrichum spaethianum species complex</taxon>
    </lineage>
</organism>
<dbReference type="EMBL" id="BQXU01000059">
    <property type="protein sequence ID" value="GKT52010.1"/>
    <property type="molecule type" value="Genomic_DNA"/>
</dbReference>
<gene>
    <name evidence="2" type="ORF">ColSpa_11869</name>
    <name evidence="3" type="ORF">ColSpa_12191</name>
</gene>
<accession>A0AA37PGQ9</accession>
<dbReference type="RefSeq" id="XP_049134038.1">
    <property type="nucleotide sequence ID" value="XM_049278081.1"/>
</dbReference>
<comment type="caution">
    <text evidence="3">The sequence shown here is derived from an EMBL/GenBank/DDBJ whole genome shotgun (WGS) entry which is preliminary data.</text>
</comment>
<proteinExistence type="predicted"/>
<feature type="region of interest" description="Disordered" evidence="1">
    <location>
        <begin position="1"/>
        <end position="31"/>
    </location>
</feature>
<name>A0AA37PGQ9_9PEZI</name>
<evidence type="ECO:0000256" key="1">
    <source>
        <dbReference type="SAM" id="MobiDB-lite"/>
    </source>
</evidence>
<reference evidence="3 4" key="1">
    <citation type="submission" date="2022-03" db="EMBL/GenBank/DDBJ databases">
        <title>Genome data of Colletotrichum spp.</title>
        <authorList>
            <person name="Utami Y.D."/>
            <person name="Hiruma K."/>
        </authorList>
    </citation>
    <scope>NUCLEOTIDE SEQUENCE [LARGE SCALE GENOMIC DNA]</scope>
    <source>
        <strain evidence="3 4">MAFF 239500</strain>
    </source>
</reference>
<protein>
    <submittedName>
        <fullName evidence="3">Uncharacterized protein</fullName>
    </submittedName>
</protein>
<keyword evidence="4" id="KW-1185">Reference proteome</keyword>
<dbReference type="Proteomes" id="UP001055115">
    <property type="component" value="Unassembled WGS sequence"/>
</dbReference>